<accession>A0A839V2R8</accession>
<dbReference type="RefSeq" id="WP_246330118.1">
    <property type="nucleotide sequence ID" value="NZ_JABXXQ010000172.1"/>
</dbReference>
<dbReference type="InterPro" id="IPR000674">
    <property type="entry name" value="Ald_Oxase/Xan_DH_a/b"/>
</dbReference>
<organism evidence="3 4">
    <name type="scientific">Endobacter medicaginis</name>
    <dbReference type="NCBI Taxonomy" id="1181271"/>
    <lineage>
        <taxon>Bacteria</taxon>
        <taxon>Pseudomonadati</taxon>
        <taxon>Pseudomonadota</taxon>
        <taxon>Alphaproteobacteria</taxon>
        <taxon>Acetobacterales</taxon>
        <taxon>Acetobacteraceae</taxon>
        <taxon>Endobacter</taxon>
    </lineage>
</organism>
<dbReference type="SMART" id="SM01008">
    <property type="entry name" value="Ald_Xan_dh_C"/>
    <property type="match status" value="1"/>
</dbReference>
<comment type="caution">
    <text evidence="3">The sequence shown here is derived from an EMBL/GenBank/DDBJ whole genome shotgun (WGS) entry which is preliminary data.</text>
</comment>
<dbReference type="InterPro" id="IPR008274">
    <property type="entry name" value="AldOxase/xan_DH_MoCoBD1"/>
</dbReference>
<dbReference type="Pfam" id="PF20256">
    <property type="entry name" value="MoCoBD_2"/>
    <property type="match status" value="1"/>
</dbReference>
<gene>
    <name evidence="3" type="ORF">FHR90_001623</name>
</gene>
<dbReference type="Proteomes" id="UP000557688">
    <property type="component" value="Unassembled WGS sequence"/>
</dbReference>
<dbReference type="InterPro" id="IPR046867">
    <property type="entry name" value="AldOxase/xan_DH_MoCoBD2"/>
</dbReference>
<name>A0A839V2R8_9PROT</name>
<dbReference type="GO" id="GO:0005506">
    <property type="term" value="F:iron ion binding"/>
    <property type="evidence" value="ECO:0007669"/>
    <property type="project" value="InterPro"/>
</dbReference>
<dbReference type="Pfam" id="PF02738">
    <property type="entry name" value="MoCoBD_1"/>
    <property type="match status" value="1"/>
</dbReference>
<dbReference type="InterPro" id="IPR037165">
    <property type="entry name" value="AldOxase/xan_DH_Mopterin-bd_sf"/>
</dbReference>
<dbReference type="Gene3D" id="3.90.1170.50">
    <property type="entry name" value="Aldehyde oxidase/xanthine dehydrogenase, a/b hammerhead"/>
    <property type="match status" value="1"/>
</dbReference>
<protein>
    <submittedName>
        <fullName evidence="3">Xanthine dehydrogenase YagR molybdenum-binding subunit</fullName>
        <ecNumber evidence="3">1.17.1.4</ecNumber>
    </submittedName>
</protein>
<dbReference type="Pfam" id="PF01315">
    <property type="entry name" value="Ald_Xan_dh_C"/>
    <property type="match status" value="1"/>
</dbReference>
<dbReference type="SUPFAM" id="SSF54665">
    <property type="entry name" value="CO dehydrogenase molybdoprotein N-domain-like"/>
    <property type="match status" value="1"/>
</dbReference>
<keyword evidence="4" id="KW-1185">Reference proteome</keyword>
<evidence type="ECO:0000259" key="2">
    <source>
        <dbReference type="SMART" id="SM01008"/>
    </source>
</evidence>
<dbReference type="EC" id="1.17.1.4" evidence="3"/>
<dbReference type="SUPFAM" id="SSF56003">
    <property type="entry name" value="Molybdenum cofactor-binding domain"/>
    <property type="match status" value="1"/>
</dbReference>
<feature type="domain" description="Aldehyde oxidase/xanthine dehydrogenase a/b hammerhead" evidence="2">
    <location>
        <begin position="30"/>
        <end position="144"/>
    </location>
</feature>
<sequence>MDGMFDPSRRNSGDGPGRALPRVDGLAKVTGSAPYAGDFALPDMLYGVVVSSRIARGRITGYDLDAALAVPGVERIYTCLDRPRMPASAHRWRDMVGPPGRPFRPLYDTRILYAGQPVALVIAREFEIARDAAARVGVRYEAEAHATKLERYLDQAYVPPKKREGIPPPAEPRGDAERAFAEADCRIVGEYVSPAEYHNPIELFGSLAWWEGGQLKVYDKTQGAAATAQYLASVFGLGVDEVQVTSPFVGGAFGSALRPQYQLFLAAMAARDLDAPVRVQLTRPQMFSFGYRPRTRQRVGIGTDASGSLRAITHDAIAGTSVFEDYQEAVVNWAGKLYACDNVRTGYELVKLNLYSPQDTRAPGAALGLYALEAAIDEMAHASGVDPVAFRLANDSDRDRDMDLPYTSKALRSALEQGAAAFGWNERSPTPRGTRDGHTLIGHGMASGVWDAMQMQASAVATLRADGRLEVGSATADMGTGMYTVMVQVAADTLGLPAARITARLGDSSLPMAPLAGGSWSAASVGAAVENATLALATKLHAIAARLPDSAFVGSRFDQVAFEDGELRLRAAPERAIRLEALLAASGDDAITATAKAAPDPASQKRWARNTHGAQFVEVGVDEELGVVQVRRVVAAIAAGRIINPLTARSQIIGGVVMGIGMALHEEAMLDDRLGRMVNRNLGEYHVPAHADIPPIEVIFVDEPDPEVNQLGVKGLGEIGIVGTAAAVANAIFNATGRRVRELPITLDKLI</sequence>
<evidence type="ECO:0000256" key="1">
    <source>
        <dbReference type="SAM" id="MobiDB-lite"/>
    </source>
</evidence>
<evidence type="ECO:0000313" key="3">
    <source>
        <dbReference type="EMBL" id="MBB3173791.1"/>
    </source>
</evidence>
<reference evidence="3 4" key="1">
    <citation type="submission" date="2020-08" db="EMBL/GenBank/DDBJ databases">
        <title>Genomic Encyclopedia of Type Strains, Phase III (KMG-III): the genomes of soil and plant-associated and newly described type strains.</title>
        <authorList>
            <person name="Whitman W."/>
        </authorList>
    </citation>
    <scope>NUCLEOTIDE SEQUENCE [LARGE SCALE GENOMIC DNA]</scope>
    <source>
        <strain evidence="3 4">CECT 8088</strain>
    </source>
</reference>
<dbReference type="AlphaFoldDB" id="A0A839V2R8"/>
<dbReference type="InterPro" id="IPR036856">
    <property type="entry name" value="Ald_Oxase/Xan_DH_a/b_sf"/>
</dbReference>
<dbReference type="InterPro" id="IPR016208">
    <property type="entry name" value="Ald_Oxase/xanthine_DH-like"/>
</dbReference>
<evidence type="ECO:0000313" key="4">
    <source>
        <dbReference type="Proteomes" id="UP000557688"/>
    </source>
</evidence>
<keyword evidence="3" id="KW-0560">Oxidoreductase</keyword>
<dbReference type="GO" id="GO:0004854">
    <property type="term" value="F:xanthine dehydrogenase activity"/>
    <property type="evidence" value="ECO:0007669"/>
    <property type="project" value="UniProtKB-EC"/>
</dbReference>
<dbReference type="EMBL" id="JACHXV010000005">
    <property type="protein sequence ID" value="MBB3173791.1"/>
    <property type="molecule type" value="Genomic_DNA"/>
</dbReference>
<proteinExistence type="predicted"/>
<dbReference type="PANTHER" id="PTHR11908:SF153">
    <property type="entry name" value="DEHYDROGENASE"/>
    <property type="match status" value="1"/>
</dbReference>
<dbReference type="PANTHER" id="PTHR11908">
    <property type="entry name" value="XANTHINE DEHYDROGENASE"/>
    <property type="match status" value="1"/>
</dbReference>
<dbReference type="Gene3D" id="3.30.365.10">
    <property type="entry name" value="Aldehyde oxidase/xanthine dehydrogenase, molybdopterin binding domain"/>
    <property type="match status" value="4"/>
</dbReference>
<feature type="region of interest" description="Disordered" evidence="1">
    <location>
        <begin position="1"/>
        <end position="22"/>
    </location>
</feature>